<organism evidence="3 4">
    <name type="scientific">Streptomyces griseus</name>
    <dbReference type="NCBI Taxonomy" id="1911"/>
    <lineage>
        <taxon>Bacteria</taxon>
        <taxon>Bacillati</taxon>
        <taxon>Actinomycetota</taxon>
        <taxon>Actinomycetes</taxon>
        <taxon>Kitasatosporales</taxon>
        <taxon>Streptomycetaceae</taxon>
        <taxon>Streptomyces</taxon>
    </lineage>
</organism>
<feature type="region of interest" description="Disordered" evidence="1">
    <location>
        <begin position="55"/>
        <end position="79"/>
    </location>
</feature>
<feature type="compositionally biased region" description="Gly residues" evidence="1">
    <location>
        <begin position="68"/>
        <end position="79"/>
    </location>
</feature>
<dbReference type="Gene3D" id="3.10.180.10">
    <property type="entry name" value="2,3-Dihydroxybiphenyl 1,2-Dioxygenase, domain 1"/>
    <property type="match status" value="1"/>
</dbReference>
<protein>
    <recommendedName>
        <fullName evidence="2">Glyoxalase-like domain-containing protein</fullName>
    </recommendedName>
</protein>
<gene>
    <name evidence="3" type="ORF">NCTC7807_01849</name>
</gene>
<dbReference type="Pfam" id="PF18029">
    <property type="entry name" value="Glyoxalase_6"/>
    <property type="match status" value="1"/>
</dbReference>
<dbReference type="InterPro" id="IPR041581">
    <property type="entry name" value="Glyoxalase_6"/>
</dbReference>
<evidence type="ECO:0000256" key="1">
    <source>
        <dbReference type="SAM" id="MobiDB-lite"/>
    </source>
</evidence>
<evidence type="ECO:0000313" key="3">
    <source>
        <dbReference type="EMBL" id="SUP34787.1"/>
    </source>
</evidence>
<proteinExistence type="predicted"/>
<dbReference type="Proteomes" id="UP000254150">
    <property type="component" value="Unassembled WGS sequence"/>
</dbReference>
<reference evidence="3 4" key="1">
    <citation type="submission" date="2018-06" db="EMBL/GenBank/DDBJ databases">
        <authorList>
            <consortium name="Pathogen Informatics"/>
            <person name="Doyle S."/>
        </authorList>
    </citation>
    <scope>NUCLEOTIDE SEQUENCE [LARGE SCALE GENOMIC DNA]</scope>
    <source>
        <strain evidence="3 4">NCTC7807</strain>
    </source>
</reference>
<evidence type="ECO:0000313" key="4">
    <source>
        <dbReference type="Proteomes" id="UP000254150"/>
    </source>
</evidence>
<dbReference type="InterPro" id="IPR029068">
    <property type="entry name" value="Glyas_Bleomycin-R_OHBP_Dase"/>
</dbReference>
<feature type="domain" description="Glyoxalase-like" evidence="2">
    <location>
        <begin position="2"/>
        <end position="56"/>
    </location>
</feature>
<evidence type="ECO:0000259" key="2">
    <source>
        <dbReference type="Pfam" id="PF18029"/>
    </source>
</evidence>
<sequence>MQRLDDEQPARAHLDLAVLSPASARARHEALGARFVARGKEWTVMRDPAGAVHCLTDRDPRVPTGGDEPAGGARGVFGR</sequence>
<dbReference type="EMBL" id="UHID01000005">
    <property type="protein sequence ID" value="SUP34787.1"/>
    <property type="molecule type" value="Genomic_DNA"/>
</dbReference>
<dbReference type="AlphaFoldDB" id="A0A380N8R0"/>
<name>A0A380N8R0_STRGR</name>
<accession>A0A380N8R0</accession>